<evidence type="ECO:0000313" key="2">
    <source>
        <dbReference type="EMBL" id="CEQ03840.1"/>
    </source>
</evidence>
<dbReference type="RefSeq" id="WP_055333354.1">
    <property type="nucleotide sequence ID" value="NZ_CDNF01000003.1"/>
</dbReference>
<evidence type="ECO:0000313" key="3">
    <source>
        <dbReference type="Proteomes" id="UP000049127"/>
    </source>
</evidence>
<dbReference type="PIRSF" id="PIRSF005902">
    <property type="entry name" value="DNase_TatD"/>
    <property type="match status" value="1"/>
</dbReference>
<gene>
    <name evidence="2" type="primary">ycfH_1</name>
    <name evidence="2" type="ORF">R28058_15731</name>
</gene>
<dbReference type="Gene3D" id="3.20.20.140">
    <property type="entry name" value="Metal-dependent hydrolases"/>
    <property type="match status" value="1"/>
</dbReference>
<evidence type="ECO:0000256" key="1">
    <source>
        <dbReference type="PIRSR" id="PIRSR005902-1"/>
    </source>
</evidence>
<dbReference type="InterPro" id="IPR001130">
    <property type="entry name" value="TatD-like"/>
</dbReference>
<dbReference type="GO" id="GO:0046872">
    <property type="term" value="F:metal ion binding"/>
    <property type="evidence" value="ECO:0007669"/>
    <property type="project" value="UniProtKB-KW"/>
</dbReference>
<protein>
    <submittedName>
        <fullName evidence="2">PHP superfamily hydrolase</fullName>
        <ecNumber evidence="2">3.1.21.-</ecNumber>
    </submittedName>
</protein>
<feature type="binding site" evidence="1">
    <location>
        <position position="8"/>
    </location>
    <ligand>
        <name>a divalent metal cation</name>
        <dbReference type="ChEBI" id="CHEBI:60240"/>
        <label>1</label>
    </ligand>
</feature>
<keyword evidence="2" id="KW-0378">Hydrolase</keyword>
<accession>A0A0C7QH55</accession>
<feature type="binding site" evidence="1">
    <location>
        <position position="87"/>
    </location>
    <ligand>
        <name>a divalent metal cation</name>
        <dbReference type="ChEBI" id="CHEBI:60240"/>
        <label>1</label>
    </ligand>
</feature>
<dbReference type="EC" id="3.1.21.-" evidence="2"/>
<sequence>MYIDFHNHLDFYDKEHIHKVVSEIEDNKITTLACSMDEKSYLYNKELSKLSKYVVPIFGIHPNNAYENRENLDKYDSLIKDSQLIGEIGLDFYWIEDKNTYKSQIKVFEYFLIQARKHSKYINVHTKGAEELVLELIKKYDISTQTIIHWYSGDINVLKKLIDLNCLFTASIDLKYSEKSREIVNLIPTENLLAETDGPTALQWISGEWGMPKKIMNVYEDICRIKKINICEFKNNCQNHLNKMIKSKT</sequence>
<proteinExistence type="predicted"/>
<feature type="binding site" evidence="1">
    <location>
        <position position="197"/>
    </location>
    <ligand>
        <name>a divalent metal cation</name>
        <dbReference type="ChEBI" id="CHEBI:60240"/>
        <label>1</label>
    </ligand>
</feature>
<dbReference type="GO" id="GO:0016788">
    <property type="term" value="F:hydrolase activity, acting on ester bonds"/>
    <property type="evidence" value="ECO:0007669"/>
    <property type="project" value="InterPro"/>
</dbReference>
<dbReference type="AlphaFoldDB" id="A0A0C7QH55"/>
<feature type="binding site" evidence="1">
    <location>
        <position position="149"/>
    </location>
    <ligand>
        <name>a divalent metal cation</name>
        <dbReference type="ChEBI" id="CHEBI:60240"/>
        <label>2</label>
    </ligand>
</feature>
<dbReference type="Pfam" id="PF01026">
    <property type="entry name" value="TatD_DNase"/>
    <property type="match status" value="1"/>
</dbReference>
<reference evidence="2 3" key="1">
    <citation type="submission" date="2015-01" db="EMBL/GenBank/DDBJ databases">
        <authorList>
            <person name="Aslett A.Martin."/>
            <person name="De Silva Nishadi"/>
        </authorList>
    </citation>
    <scope>NUCLEOTIDE SEQUENCE [LARGE SCALE GENOMIC DNA]</scope>
    <source>
        <strain evidence="2 3">R28058</strain>
    </source>
</reference>
<dbReference type="SUPFAM" id="SSF51556">
    <property type="entry name" value="Metallo-dependent hydrolases"/>
    <property type="match status" value="1"/>
</dbReference>
<feature type="binding site" evidence="1">
    <location>
        <position position="6"/>
    </location>
    <ligand>
        <name>a divalent metal cation</name>
        <dbReference type="ChEBI" id="CHEBI:60240"/>
        <label>1</label>
    </ligand>
</feature>
<keyword evidence="1" id="KW-0479">Metal-binding</keyword>
<dbReference type="CDD" id="cd01310">
    <property type="entry name" value="TatD_DNAse"/>
    <property type="match status" value="1"/>
</dbReference>
<dbReference type="PANTHER" id="PTHR46124">
    <property type="entry name" value="D-AMINOACYL-TRNA DEACYLASE"/>
    <property type="match status" value="1"/>
</dbReference>
<organism evidence="2 3">
    <name type="scientific">Paraclostridium sordellii</name>
    <name type="common">Clostridium sordellii</name>
    <dbReference type="NCBI Taxonomy" id="1505"/>
    <lineage>
        <taxon>Bacteria</taxon>
        <taxon>Bacillati</taxon>
        <taxon>Bacillota</taxon>
        <taxon>Clostridia</taxon>
        <taxon>Peptostreptococcales</taxon>
        <taxon>Peptostreptococcaceae</taxon>
        <taxon>Paraclostridium</taxon>
    </lineage>
</organism>
<dbReference type="OrthoDB" id="9810005at2"/>
<dbReference type="InterPro" id="IPR032466">
    <property type="entry name" value="Metal_Hydrolase"/>
</dbReference>
<feature type="binding site" evidence="1">
    <location>
        <position position="125"/>
    </location>
    <ligand>
        <name>a divalent metal cation</name>
        <dbReference type="ChEBI" id="CHEBI:60240"/>
        <label>2</label>
    </ligand>
</feature>
<dbReference type="PANTHER" id="PTHR46124:SF2">
    <property type="entry name" value="D-AMINOACYL-TRNA DEACYLASE"/>
    <property type="match status" value="1"/>
</dbReference>
<dbReference type="EMBL" id="CEKZ01000003">
    <property type="protein sequence ID" value="CEQ03840.1"/>
    <property type="molecule type" value="Genomic_DNA"/>
</dbReference>
<dbReference type="Proteomes" id="UP000049127">
    <property type="component" value="Unassembled WGS sequence"/>
</dbReference>
<name>A0A0C7QH55_PARSO</name>